<evidence type="ECO:0000313" key="2">
    <source>
        <dbReference type="Proteomes" id="UP001264980"/>
    </source>
</evidence>
<comment type="caution">
    <text evidence="1">The sequence shown here is derived from an EMBL/GenBank/DDBJ whole genome shotgun (WGS) entry which is preliminary data.</text>
</comment>
<accession>A0ABU1QZS7</accession>
<name>A0ABU1QZS7_9BACT</name>
<proteinExistence type="predicted"/>
<reference evidence="1 2" key="1">
    <citation type="submission" date="2023-07" db="EMBL/GenBank/DDBJ databases">
        <title>Sorghum-associated microbial communities from plants grown in Nebraska, USA.</title>
        <authorList>
            <person name="Schachtman D."/>
        </authorList>
    </citation>
    <scope>NUCLEOTIDE SEQUENCE [LARGE SCALE GENOMIC DNA]</scope>
    <source>
        <strain evidence="1 2">BE57</strain>
    </source>
</reference>
<dbReference type="EMBL" id="JAVDTI010000003">
    <property type="protein sequence ID" value="MDR6806625.1"/>
    <property type="molecule type" value="Genomic_DNA"/>
</dbReference>
<protein>
    <submittedName>
        <fullName evidence="1">Uncharacterized protein</fullName>
    </submittedName>
</protein>
<dbReference type="InterPro" id="IPR053865">
    <property type="entry name" value="DUF6934"/>
</dbReference>
<dbReference type="Pfam" id="PF22028">
    <property type="entry name" value="DUF6934"/>
    <property type="match status" value="1"/>
</dbReference>
<dbReference type="Proteomes" id="UP001264980">
    <property type="component" value="Unassembled WGS sequence"/>
</dbReference>
<gene>
    <name evidence="1" type="ORF">J2W84_003673</name>
</gene>
<organism evidence="1 2">
    <name type="scientific">Dyadobacter fermentans</name>
    <dbReference type="NCBI Taxonomy" id="94254"/>
    <lineage>
        <taxon>Bacteria</taxon>
        <taxon>Pseudomonadati</taxon>
        <taxon>Bacteroidota</taxon>
        <taxon>Cytophagia</taxon>
        <taxon>Cytophagales</taxon>
        <taxon>Spirosomataceae</taxon>
        <taxon>Dyadobacter</taxon>
    </lineage>
</organism>
<keyword evidence="2" id="KW-1185">Reference proteome</keyword>
<evidence type="ECO:0000313" key="1">
    <source>
        <dbReference type="EMBL" id="MDR6806625.1"/>
    </source>
</evidence>
<sequence>MNSENYPICKTSSDEYQFFSDGRRGVFEMRIVFEQVGDDVYNLAFGMHYSEASTIANCSGTEIWIRYWQQWDSQ</sequence>